<organism evidence="2 3">
    <name type="scientific">Streptomyces coryli</name>
    <dbReference type="NCBI Taxonomy" id="1128680"/>
    <lineage>
        <taxon>Bacteria</taxon>
        <taxon>Bacillati</taxon>
        <taxon>Actinomycetota</taxon>
        <taxon>Actinomycetes</taxon>
        <taxon>Kitasatosporales</taxon>
        <taxon>Streptomycetaceae</taxon>
        <taxon>Streptomyces</taxon>
    </lineage>
</organism>
<feature type="compositionally biased region" description="Low complexity" evidence="1">
    <location>
        <begin position="246"/>
        <end position="263"/>
    </location>
</feature>
<dbReference type="EMBL" id="JAAKZV010000427">
    <property type="protein sequence ID" value="NGN70170.1"/>
    <property type="molecule type" value="Genomic_DNA"/>
</dbReference>
<keyword evidence="3" id="KW-1185">Reference proteome</keyword>
<evidence type="ECO:0000313" key="2">
    <source>
        <dbReference type="EMBL" id="NGN70170.1"/>
    </source>
</evidence>
<feature type="region of interest" description="Disordered" evidence="1">
    <location>
        <begin position="246"/>
        <end position="270"/>
    </location>
</feature>
<name>A0A6G4UED3_9ACTN</name>
<protein>
    <submittedName>
        <fullName evidence="2">TetR/AcrR family transcriptional regulator</fullName>
    </submittedName>
</protein>
<reference evidence="2 3" key="1">
    <citation type="submission" date="2020-02" db="EMBL/GenBank/DDBJ databases">
        <title>Whole-genome analyses of novel actinobacteria.</title>
        <authorList>
            <person name="Sahin N."/>
        </authorList>
    </citation>
    <scope>NUCLEOTIDE SEQUENCE [LARGE SCALE GENOMIC DNA]</scope>
    <source>
        <strain evidence="2 3">A7024</strain>
    </source>
</reference>
<gene>
    <name evidence="2" type="ORF">G5C51_40580</name>
</gene>
<dbReference type="AlphaFoldDB" id="A0A6G4UED3"/>
<evidence type="ECO:0000313" key="3">
    <source>
        <dbReference type="Proteomes" id="UP000481583"/>
    </source>
</evidence>
<proteinExistence type="predicted"/>
<comment type="caution">
    <text evidence="2">The sequence shown here is derived from an EMBL/GenBank/DDBJ whole genome shotgun (WGS) entry which is preliminary data.</text>
</comment>
<dbReference type="RefSeq" id="WP_165245747.1">
    <property type="nucleotide sequence ID" value="NZ_JAAKZV010000427.1"/>
</dbReference>
<accession>A0A6G4UED3</accession>
<sequence>SPADALGAFARTWFDHPRPLAGVLDDEPMRTAFGQLTRLEALLLALALESYAPSARQVRRSELVLRLLDGPSASVDPAHSLGDPFDIAQACTHLAGLLLADAWKPPYLDHIRPAETRRDTWNPPEALQDLITNHPVDFEADGVIAVLGTSRLEAAEEAVRAARDGDQVTVAVTTSDPAEIGRLVRLRIGGTARCLRRVFAPGDLPRLRLVLDDRGLLAAAAGVKDPDDATESAVRIKRGTIVARAQGRGAAHAAATAGATKRASGNRAAR</sequence>
<feature type="non-terminal residue" evidence="2">
    <location>
        <position position="1"/>
    </location>
</feature>
<evidence type="ECO:0000256" key="1">
    <source>
        <dbReference type="SAM" id="MobiDB-lite"/>
    </source>
</evidence>
<dbReference type="Proteomes" id="UP000481583">
    <property type="component" value="Unassembled WGS sequence"/>
</dbReference>